<dbReference type="GeneID" id="18924125"/>
<dbReference type="EMBL" id="GL883134">
    <property type="protein sequence ID" value="EGG01929.1"/>
    <property type="molecule type" value="Genomic_DNA"/>
</dbReference>
<organism evidence="2">
    <name type="scientific">Melampsora larici-populina (strain 98AG31 / pathotype 3-4-7)</name>
    <name type="common">Poplar leaf rust fungus</name>
    <dbReference type="NCBI Taxonomy" id="747676"/>
    <lineage>
        <taxon>Eukaryota</taxon>
        <taxon>Fungi</taxon>
        <taxon>Dikarya</taxon>
        <taxon>Basidiomycota</taxon>
        <taxon>Pucciniomycotina</taxon>
        <taxon>Pucciniomycetes</taxon>
        <taxon>Pucciniales</taxon>
        <taxon>Melampsoraceae</taxon>
        <taxon>Melampsora</taxon>
    </lineage>
</organism>
<accession>F4S0A5</accession>
<dbReference type="InParanoid" id="F4S0A5"/>
<dbReference type="AlphaFoldDB" id="F4S0A5"/>
<proteinExistence type="predicted"/>
<protein>
    <submittedName>
        <fullName evidence="1">Uncharacterized protein</fullName>
    </submittedName>
</protein>
<gene>
    <name evidence="1" type="ORF">MELLADRAFT_110587</name>
</gene>
<name>F4S0A5_MELLP</name>
<dbReference type="VEuPathDB" id="FungiDB:MELLADRAFT_110587"/>
<dbReference type="KEGG" id="mlr:MELLADRAFT_110587"/>
<dbReference type="RefSeq" id="XP_007414763.1">
    <property type="nucleotide sequence ID" value="XM_007414701.1"/>
</dbReference>
<keyword evidence="2" id="KW-1185">Reference proteome</keyword>
<dbReference type="HOGENOM" id="CLU_836985_0_0_1"/>
<reference evidence="2" key="1">
    <citation type="journal article" date="2011" name="Proc. Natl. Acad. Sci. U.S.A.">
        <title>Obligate biotrophy features unraveled by the genomic analysis of rust fungi.</title>
        <authorList>
            <person name="Duplessis S."/>
            <person name="Cuomo C.A."/>
            <person name="Lin Y.-C."/>
            <person name="Aerts A."/>
            <person name="Tisserant E."/>
            <person name="Veneault-Fourrey C."/>
            <person name="Joly D.L."/>
            <person name="Hacquard S."/>
            <person name="Amselem J."/>
            <person name="Cantarel B.L."/>
            <person name="Chiu R."/>
            <person name="Coutinho P.M."/>
            <person name="Feau N."/>
            <person name="Field M."/>
            <person name="Frey P."/>
            <person name="Gelhaye E."/>
            <person name="Goldberg J."/>
            <person name="Grabherr M.G."/>
            <person name="Kodira C.D."/>
            <person name="Kohler A."/>
            <person name="Kuees U."/>
            <person name="Lindquist E.A."/>
            <person name="Lucas S.M."/>
            <person name="Mago R."/>
            <person name="Mauceli E."/>
            <person name="Morin E."/>
            <person name="Murat C."/>
            <person name="Pangilinan J.L."/>
            <person name="Park R."/>
            <person name="Pearson M."/>
            <person name="Quesneville H."/>
            <person name="Rouhier N."/>
            <person name="Sakthikumar S."/>
            <person name="Salamov A.A."/>
            <person name="Schmutz J."/>
            <person name="Selles B."/>
            <person name="Shapiro H."/>
            <person name="Tanguay P."/>
            <person name="Tuskan G.A."/>
            <person name="Henrissat B."/>
            <person name="Van de Peer Y."/>
            <person name="Rouze P."/>
            <person name="Ellis J.G."/>
            <person name="Dodds P.N."/>
            <person name="Schein J.E."/>
            <person name="Zhong S."/>
            <person name="Hamelin R.C."/>
            <person name="Grigoriev I.V."/>
            <person name="Szabo L.J."/>
            <person name="Martin F."/>
        </authorList>
    </citation>
    <scope>NUCLEOTIDE SEQUENCE [LARGE SCALE GENOMIC DNA]</scope>
    <source>
        <strain evidence="2">98AG31 / pathotype 3-4-7</strain>
    </source>
</reference>
<sequence length="332" mass="36622">MQASNPPDTPTLNAGFVRNPIYLHFLGQAGPLSECDLIKHSGYKSFHSCIATAGVNGKDPYANAVLLTCKDTDRSLKADSLYSMTCRLIASNTANFDHLHFTREDILSLGKPRPGAKNCAAKFINKVASTVHGRIFDREILDDSSDDGEYTILLTLKHVDHDPIGGSVVVWLTKHHVASRLDSTHQVEDCQIGAEVLIHGTVIDYDEVTSCWEFRVRDITICERSDIQPNQVGTSTTEVYDVVHGPRAGLWIRKQTCEVGLRFAATWQSRACCATLLSFGEWVAFSPMALHVNTPELQIVVHKYTGAATLYWSGDILNNITPGNVIDARVIQ</sequence>
<evidence type="ECO:0000313" key="1">
    <source>
        <dbReference type="EMBL" id="EGG01929.1"/>
    </source>
</evidence>
<dbReference type="Proteomes" id="UP000001072">
    <property type="component" value="Unassembled WGS sequence"/>
</dbReference>
<evidence type="ECO:0000313" key="2">
    <source>
        <dbReference type="Proteomes" id="UP000001072"/>
    </source>
</evidence>